<evidence type="ECO:0000256" key="2">
    <source>
        <dbReference type="ARBA" id="ARBA00010566"/>
    </source>
</evidence>
<evidence type="ECO:0000256" key="4">
    <source>
        <dbReference type="ARBA" id="ARBA00022679"/>
    </source>
</evidence>
<evidence type="ECO:0000256" key="6">
    <source>
        <dbReference type="SAM" id="SignalP"/>
    </source>
</evidence>
<keyword evidence="4 5" id="KW-0808">Transferase</keyword>
<name>A0A2P6P0N3_9EUKA</name>
<dbReference type="InterPro" id="IPR016142">
    <property type="entry name" value="Citrate_synth-like_lrg_a-sub"/>
</dbReference>
<evidence type="ECO:0000256" key="5">
    <source>
        <dbReference type="RuleBase" id="RU000441"/>
    </source>
</evidence>
<accession>A0A2P6P0N3</accession>
<dbReference type="InterPro" id="IPR019810">
    <property type="entry name" value="Citrate_synthase_AS"/>
</dbReference>
<dbReference type="UniPathway" id="UPA00223">
    <property type="reaction ID" value="UER00717"/>
</dbReference>
<evidence type="ECO:0000256" key="3">
    <source>
        <dbReference type="ARBA" id="ARBA00022532"/>
    </source>
</evidence>
<feature type="signal peptide" evidence="6">
    <location>
        <begin position="1"/>
        <end position="20"/>
    </location>
</feature>
<dbReference type="FunFam" id="1.10.580.10:FF:000005">
    <property type="entry name" value="Citrate synthase"/>
    <property type="match status" value="1"/>
</dbReference>
<dbReference type="InterPro" id="IPR010953">
    <property type="entry name" value="Citrate_synthase_typ-I"/>
</dbReference>
<dbReference type="FunFam" id="1.10.230.10:FF:000002">
    <property type="entry name" value="Citrate synthase"/>
    <property type="match status" value="1"/>
</dbReference>
<dbReference type="EMBL" id="MDYQ01000001">
    <property type="protein sequence ID" value="PRP89748.1"/>
    <property type="molecule type" value="Genomic_DNA"/>
</dbReference>
<dbReference type="Proteomes" id="UP000241769">
    <property type="component" value="Unassembled WGS sequence"/>
</dbReference>
<dbReference type="InterPro" id="IPR002020">
    <property type="entry name" value="Citrate_synthase"/>
</dbReference>
<evidence type="ECO:0000313" key="8">
    <source>
        <dbReference type="Proteomes" id="UP000241769"/>
    </source>
</evidence>
<dbReference type="GO" id="GO:0005737">
    <property type="term" value="C:cytoplasm"/>
    <property type="evidence" value="ECO:0007669"/>
    <property type="project" value="InterPro"/>
</dbReference>
<evidence type="ECO:0000313" key="7">
    <source>
        <dbReference type="EMBL" id="PRP89748.1"/>
    </source>
</evidence>
<dbReference type="InParanoid" id="A0A2P6P0N3"/>
<dbReference type="NCBIfam" id="TIGR01798">
    <property type="entry name" value="cit_synth_I"/>
    <property type="match status" value="1"/>
</dbReference>
<dbReference type="PANTHER" id="PTHR42871">
    <property type="entry name" value="CITRATE SYNTHASE"/>
    <property type="match status" value="1"/>
</dbReference>
<comment type="similarity">
    <text evidence="2 5">Belongs to the citrate synthase family.</text>
</comment>
<feature type="chain" id="PRO_5015164085" description="Citrate synthase" evidence="6">
    <location>
        <begin position="21"/>
        <end position="757"/>
    </location>
</feature>
<dbReference type="NCBIfam" id="NF004126">
    <property type="entry name" value="PRK05614.1"/>
    <property type="match status" value="1"/>
</dbReference>
<keyword evidence="6" id="KW-0732">Signal</keyword>
<reference evidence="7 8" key="1">
    <citation type="journal article" date="2018" name="Genome Biol. Evol.">
        <title>Multiple Roots of Fruiting Body Formation in Amoebozoa.</title>
        <authorList>
            <person name="Hillmann F."/>
            <person name="Forbes G."/>
            <person name="Novohradska S."/>
            <person name="Ferling I."/>
            <person name="Riege K."/>
            <person name="Groth M."/>
            <person name="Westermann M."/>
            <person name="Marz M."/>
            <person name="Spaller T."/>
            <person name="Winckler T."/>
            <person name="Schaap P."/>
            <person name="Glockner G."/>
        </authorList>
    </citation>
    <scope>NUCLEOTIDE SEQUENCE [LARGE SCALE GENOMIC DNA]</scope>
    <source>
        <strain evidence="7 8">Jena</strain>
    </source>
</reference>
<keyword evidence="8" id="KW-1185">Reference proteome</keyword>
<dbReference type="OrthoDB" id="435022at2759"/>
<dbReference type="InterPro" id="IPR016143">
    <property type="entry name" value="Citrate_synth-like_sm_a-sub"/>
</dbReference>
<dbReference type="STRING" id="1890364.A0A2P6P0N3"/>
<sequence>MRQLFFLLIIAIAMSKTILSIQPNVYHSILTQTDTTNNTVTTTGRFWLDWEGKRQRFDRKLSLGHMITTIWRGDENMIYTIEKKTKTPTRCESREMTAADLIGIIQPIDSSTAEFVRNETVFGMQSSRYSVDFGSQTEAEPSPTNSLTYPFIIDGTCDYWVTSEDSLPVQLLSKSGIRLNWQFLDTEPADDDTFSPPAQCDAPRRFRIPNSKFQRKFPIRLVCRWEFQLFTFTRRINRELGRIYKQQRPLHKHTPGIMERIQRLAAHITPISDSVIVYGPVRAPVAAPATLTFFDRAGNKEGYVTVQLKDADGKPTGKTVDVPIKNGTIKATELSKLGVTMYDPGYMNTASATSRICYIDGDKGILTYRGYPIEQLAESSNFLEVAFLLINGSLPSKPQYDTWKKHIMTHTFIHENLISLMQNFRYDAHPMGMLVSSMAALATFYPEANPALRGEGVYKQKLLRNKQIYRIIGKITTIAACAYRHRIGRPYNQPSDQLDFTANFLYMLDHLSEKSFTPHPKLVHALDVLFILHADHEMNCSTAAVRHVASAGTDPYTAIAAAASALYGPLHGGANEAVLHMLEDIGTVDRIPQFIQDVKDRKKKLMGFGHRVYKNYDPRAKIISRVAYEVFDVVGREPLIEVATALEQIALKDEYFVSRKLYPNVDFYSGLIYKAMGFPTDMFPVLFAIPRTVGWLAHWLELQDDPELRIVRPKQVYSGHQTRDYVPMASREDKGAFTTEEMYYSSQNKRWHVSEKG</sequence>
<evidence type="ECO:0000256" key="1">
    <source>
        <dbReference type="ARBA" id="ARBA00004751"/>
    </source>
</evidence>
<dbReference type="Gene3D" id="1.10.580.10">
    <property type="entry name" value="Citrate Synthase, domain 1"/>
    <property type="match status" value="1"/>
</dbReference>
<keyword evidence="3" id="KW-0816">Tricarboxylic acid cycle</keyword>
<organism evidence="7 8">
    <name type="scientific">Planoprotostelium fungivorum</name>
    <dbReference type="NCBI Taxonomy" id="1890364"/>
    <lineage>
        <taxon>Eukaryota</taxon>
        <taxon>Amoebozoa</taxon>
        <taxon>Evosea</taxon>
        <taxon>Variosea</taxon>
        <taxon>Cavosteliida</taxon>
        <taxon>Cavosteliaceae</taxon>
        <taxon>Planoprotostelium</taxon>
    </lineage>
</organism>
<dbReference type="GO" id="GO:0006099">
    <property type="term" value="P:tricarboxylic acid cycle"/>
    <property type="evidence" value="ECO:0007669"/>
    <property type="project" value="UniProtKB-UniPathway"/>
</dbReference>
<dbReference type="GO" id="GO:0046912">
    <property type="term" value="F:acyltransferase activity, acyl groups converted into alkyl on transfer"/>
    <property type="evidence" value="ECO:0007669"/>
    <property type="project" value="InterPro"/>
</dbReference>
<dbReference type="GO" id="GO:0006097">
    <property type="term" value="P:glyoxylate cycle"/>
    <property type="evidence" value="ECO:0007669"/>
    <property type="project" value="UniProtKB-ARBA"/>
</dbReference>
<protein>
    <recommendedName>
        <fullName evidence="5">Citrate synthase</fullName>
    </recommendedName>
</protein>
<dbReference type="InterPro" id="IPR036969">
    <property type="entry name" value="Citrate_synthase_sf"/>
</dbReference>
<comment type="caution">
    <text evidence="7">The sequence shown here is derived from an EMBL/GenBank/DDBJ whole genome shotgun (WGS) entry which is preliminary data.</text>
</comment>
<gene>
    <name evidence="7" type="ORF">PROFUN_00090</name>
</gene>
<proteinExistence type="inferred from homology"/>
<dbReference type="PROSITE" id="PS00480">
    <property type="entry name" value="CITRATE_SYNTHASE"/>
    <property type="match status" value="1"/>
</dbReference>
<dbReference type="Pfam" id="PF00285">
    <property type="entry name" value="Citrate_synt"/>
    <property type="match status" value="1"/>
</dbReference>
<comment type="pathway">
    <text evidence="1">Carbohydrate metabolism; tricarboxylic acid cycle; isocitrate from oxaloacetate: step 1/2.</text>
</comment>
<dbReference type="FunCoup" id="A0A2P6P0N3">
    <property type="interactions" value="147"/>
</dbReference>
<dbReference type="Gene3D" id="1.10.230.10">
    <property type="entry name" value="Cytochrome P450-Terp, domain 2"/>
    <property type="match status" value="1"/>
</dbReference>
<dbReference type="SUPFAM" id="SSF48256">
    <property type="entry name" value="Citrate synthase"/>
    <property type="match status" value="1"/>
</dbReference>
<dbReference type="AlphaFoldDB" id="A0A2P6P0N3"/>
<dbReference type="PRINTS" id="PR00143">
    <property type="entry name" value="CITRTSNTHASE"/>
</dbReference>
<dbReference type="PANTHER" id="PTHR42871:SF1">
    <property type="entry name" value="CITRATE SYNTHASE"/>
    <property type="match status" value="1"/>
</dbReference>